<dbReference type="InterPro" id="IPR036188">
    <property type="entry name" value="FAD/NAD-bd_sf"/>
</dbReference>
<keyword evidence="1" id="KW-0285">Flavoprotein</keyword>
<dbReference type="PRINTS" id="PR00420">
    <property type="entry name" value="RNGMNOXGNASE"/>
</dbReference>
<gene>
    <name evidence="6" type="ORF">EX895_003625</name>
</gene>
<organism evidence="6 7">
    <name type="scientific">Sporisorium graminicola</name>
    <dbReference type="NCBI Taxonomy" id="280036"/>
    <lineage>
        <taxon>Eukaryota</taxon>
        <taxon>Fungi</taxon>
        <taxon>Dikarya</taxon>
        <taxon>Basidiomycota</taxon>
        <taxon>Ustilaginomycotina</taxon>
        <taxon>Ustilaginomycetes</taxon>
        <taxon>Ustilaginales</taxon>
        <taxon>Ustilaginaceae</taxon>
        <taxon>Sporisorium</taxon>
    </lineage>
</organism>
<reference evidence="6 7" key="1">
    <citation type="submission" date="2019-05" db="EMBL/GenBank/DDBJ databases">
        <title>Sporisorium graminicola CBS 10092 draft sequencing and annotation.</title>
        <authorList>
            <person name="Solano-Gonzalez S."/>
            <person name="Caddick M.X."/>
            <person name="Darby A."/>
        </authorList>
    </citation>
    <scope>NUCLEOTIDE SEQUENCE [LARGE SCALE GENOMIC DNA]</scope>
    <source>
        <strain evidence="6 7">CBS 10092</strain>
    </source>
</reference>
<evidence type="ECO:0000256" key="3">
    <source>
        <dbReference type="ARBA" id="ARBA00023002"/>
    </source>
</evidence>
<protein>
    <recommendedName>
        <fullName evidence="5">FAD-binding domain-containing protein</fullName>
    </recommendedName>
</protein>
<evidence type="ECO:0000259" key="5">
    <source>
        <dbReference type="Pfam" id="PF01494"/>
    </source>
</evidence>
<accession>A0A4U7KUE7</accession>
<sequence length="511" mass="57937">MTAQTEPVAQQRPYPVLKRECDVVIVGAGIVGMLLGLLLKEQGLSVQLYERQSAVYPLPRAVVLSEDNVRLLEIMGLRDVLGGFVVCDDFPWKDAQGNEIACISNALSSNELSEFYPNYLISQPLVENAISIRCELKNLQLYRNWNFTKFDDRDPTTGYRKVYFERPPLSTSQIFFQNQVEVKCRWLIGADGANSSVRRAAGITITDFGFNHEWLVVDTLPDDYEASSKNLPRAQYCDPERPTTAIASGPRRHRWEFMRLPGESDKELLNPARLWSLLKPFGVNPEKVEIERAVIYQFQSKLVDSFWEDGIGLVGDAGLSSEKLMQSYTSERRSQADAIIKLAIHLGQPLCITDKKIAVKTHGDMLQKYLDSDSEHTKTTPPNLIGEKAMLLDKHYGGSLELRAPFRHRDGVVGIRRHVEWVILHSAACKIPAESVKNLERHQVRMEPLSKEVDVTGKYHAWISKILGTTEQTKQQELWCILRPDMYVYGMGNGPETFRDALLELESDLKV</sequence>
<dbReference type="GO" id="GO:0071949">
    <property type="term" value="F:FAD binding"/>
    <property type="evidence" value="ECO:0007669"/>
    <property type="project" value="InterPro"/>
</dbReference>
<dbReference type="PANTHER" id="PTHR43476">
    <property type="entry name" value="3-(3-HYDROXY-PHENYL)PROPIONATE/3-HYDROXYCINNAMIC ACID HYDROXYLASE"/>
    <property type="match status" value="1"/>
</dbReference>
<evidence type="ECO:0000313" key="6">
    <source>
        <dbReference type="EMBL" id="TKY86948.1"/>
    </source>
</evidence>
<dbReference type="Pfam" id="PF01494">
    <property type="entry name" value="FAD_binding_3"/>
    <property type="match status" value="1"/>
</dbReference>
<keyword evidence="4" id="KW-0472">Membrane</keyword>
<dbReference type="Proteomes" id="UP000306050">
    <property type="component" value="Chromosome SGRAM_22"/>
</dbReference>
<keyword evidence="4" id="KW-0812">Transmembrane</keyword>
<comment type="caution">
    <text evidence="6">The sequence shown here is derived from an EMBL/GenBank/DDBJ whole genome shotgun (WGS) entry which is preliminary data.</text>
</comment>
<evidence type="ECO:0000256" key="4">
    <source>
        <dbReference type="SAM" id="Phobius"/>
    </source>
</evidence>
<keyword evidence="3" id="KW-0560">Oxidoreductase</keyword>
<evidence type="ECO:0000256" key="2">
    <source>
        <dbReference type="ARBA" id="ARBA00022827"/>
    </source>
</evidence>
<dbReference type="RefSeq" id="XP_029738933.1">
    <property type="nucleotide sequence ID" value="XM_029884223.1"/>
</dbReference>
<evidence type="ECO:0000256" key="1">
    <source>
        <dbReference type="ARBA" id="ARBA00022630"/>
    </source>
</evidence>
<feature type="transmembrane region" description="Helical" evidence="4">
    <location>
        <begin position="21"/>
        <end position="39"/>
    </location>
</feature>
<dbReference type="InterPro" id="IPR002938">
    <property type="entry name" value="FAD-bd"/>
</dbReference>
<dbReference type="GeneID" id="40726520"/>
<proteinExistence type="predicted"/>
<evidence type="ECO:0000313" key="7">
    <source>
        <dbReference type="Proteomes" id="UP000306050"/>
    </source>
</evidence>
<dbReference type="AlphaFoldDB" id="A0A4U7KUE7"/>
<dbReference type="Gene3D" id="3.30.9.10">
    <property type="entry name" value="D-Amino Acid Oxidase, subunit A, domain 2"/>
    <property type="match status" value="1"/>
</dbReference>
<dbReference type="Gene3D" id="3.50.50.60">
    <property type="entry name" value="FAD/NAD(P)-binding domain"/>
    <property type="match status" value="1"/>
</dbReference>
<dbReference type="KEGG" id="sgra:EX895_003625"/>
<dbReference type="SUPFAM" id="SSF51905">
    <property type="entry name" value="FAD/NAD(P)-binding domain"/>
    <property type="match status" value="1"/>
</dbReference>
<keyword evidence="4" id="KW-1133">Transmembrane helix</keyword>
<dbReference type="GO" id="GO:0019622">
    <property type="term" value="P:3-(3-hydroxy)phenylpropionate catabolic process"/>
    <property type="evidence" value="ECO:0007669"/>
    <property type="project" value="TreeGrafter"/>
</dbReference>
<feature type="domain" description="FAD-binding" evidence="5">
    <location>
        <begin position="20"/>
        <end position="317"/>
    </location>
</feature>
<keyword evidence="2" id="KW-0274">FAD</keyword>
<dbReference type="GO" id="GO:0008688">
    <property type="term" value="F:3-(3-hydroxyphenyl)propionate hydroxylase activity"/>
    <property type="evidence" value="ECO:0007669"/>
    <property type="project" value="TreeGrafter"/>
</dbReference>
<dbReference type="InterPro" id="IPR050631">
    <property type="entry name" value="PheA/TfdB_FAD_monoxygenase"/>
</dbReference>
<keyword evidence="7" id="KW-1185">Reference proteome</keyword>
<name>A0A4U7KUE7_9BASI</name>
<dbReference type="OrthoDB" id="2690153at2759"/>
<dbReference type="EMBL" id="SRRM01000014">
    <property type="protein sequence ID" value="TKY86948.1"/>
    <property type="molecule type" value="Genomic_DNA"/>
</dbReference>
<dbReference type="PANTHER" id="PTHR43476:SF3">
    <property type="entry name" value="FAD-BINDING MONOOXYGENASE"/>
    <property type="match status" value="1"/>
</dbReference>